<name>A1R2Y3_PAEAT</name>
<feature type="transmembrane region" description="Helical" evidence="1">
    <location>
        <begin position="110"/>
        <end position="128"/>
    </location>
</feature>
<feature type="transmembrane region" description="Helical" evidence="1">
    <location>
        <begin position="140"/>
        <end position="164"/>
    </location>
</feature>
<feature type="transmembrane region" description="Helical" evidence="1">
    <location>
        <begin position="184"/>
        <end position="203"/>
    </location>
</feature>
<keyword evidence="1" id="KW-0472">Membrane</keyword>
<keyword evidence="3" id="KW-1185">Reference proteome</keyword>
<reference evidence="2 3" key="1">
    <citation type="journal article" date="2006" name="PLoS Genet.">
        <title>Secrets of soil survival revealed by the genome sequence of Arthrobacter aurescens TC1.</title>
        <authorList>
            <person name="Mongodin E.F."/>
            <person name="Shapir N."/>
            <person name="Daugherty S.C."/>
            <person name="DeBoy R.T."/>
            <person name="Emerson J.B."/>
            <person name="Shvartzbeyn A."/>
            <person name="Radune D."/>
            <person name="Vamathevan J."/>
            <person name="Riggs F."/>
            <person name="Grinberg V."/>
            <person name="Khouri H."/>
            <person name="Wackett L.P."/>
            <person name="Nelson K.E."/>
            <person name="Sadowsky M.J."/>
        </authorList>
    </citation>
    <scope>NUCLEOTIDE SEQUENCE [LARGE SCALE GENOMIC DNA]</scope>
    <source>
        <strain evidence="2 3">TC1</strain>
    </source>
</reference>
<dbReference type="HOGENOM" id="CLU_1297686_0_0_11"/>
<dbReference type="AlphaFoldDB" id="A1R2Y3"/>
<dbReference type="STRING" id="290340.AAur_0796"/>
<evidence type="ECO:0000313" key="2">
    <source>
        <dbReference type="EMBL" id="ABM10072.1"/>
    </source>
</evidence>
<accession>A1R2Y3</accession>
<proteinExistence type="predicted"/>
<sequence length="212" mass="23504">MPLHCWTEARTDYNSHWNCRRAVRLMMRRWPGMVQLSLRTQPDRLMLEFKRLKMAPLPRHAVRKWVLLGAALIPWALGSFAVYVTSAQYSGLGIFESYGAFEGGSNLGNILWFLVWTGVSAAVCWFLVRKPGAIGVIQPVSGALYCYGTPAALLVFPDAAMGFAISHVRAFTDDTALHSPLVEFLVISGVGALACASLMSLVFRKERPQRTA</sequence>
<keyword evidence="1" id="KW-1133">Transmembrane helix</keyword>
<dbReference type="EMBL" id="CP000474">
    <property type="protein sequence ID" value="ABM10072.1"/>
    <property type="molecule type" value="Genomic_DNA"/>
</dbReference>
<protein>
    <submittedName>
        <fullName evidence="2">Uncharacterized protein</fullName>
    </submittedName>
</protein>
<gene>
    <name evidence="2" type="ordered locus">AAur_0796</name>
</gene>
<evidence type="ECO:0000256" key="1">
    <source>
        <dbReference type="SAM" id="Phobius"/>
    </source>
</evidence>
<dbReference type="KEGG" id="aau:AAur_0796"/>
<keyword evidence="1" id="KW-0812">Transmembrane</keyword>
<organism evidence="2 3">
    <name type="scientific">Paenarthrobacter aurescens (strain TC1)</name>
    <dbReference type="NCBI Taxonomy" id="290340"/>
    <lineage>
        <taxon>Bacteria</taxon>
        <taxon>Bacillati</taxon>
        <taxon>Actinomycetota</taxon>
        <taxon>Actinomycetes</taxon>
        <taxon>Micrococcales</taxon>
        <taxon>Micrococcaceae</taxon>
        <taxon>Paenarthrobacter</taxon>
    </lineage>
</organism>
<evidence type="ECO:0000313" key="3">
    <source>
        <dbReference type="Proteomes" id="UP000000637"/>
    </source>
</evidence>
<dbReference type="Proteomes" id="UP000000637">
    <property type="component" value="Chromosome"/>
</dbReference>